<name>A0A4Y0BQN5_ANOFN</name>
<dbReference type="VEuPathDB" id="VectorBase:AFUN2_002030"/>
<proteinExistence type="predicted"/>
<protein>
    <submittedName>
        <fullName evidence="1">Uncharacterized protein</fullName>
    </submittedName>
</protein>
<dbReference type="VEuPathDB" id="VectorBase:AFUN022285"/>
<sequence length="548" mass="62250">MPASQSMKASKIVPPGFSRNRLEPFYEKTKMWRTVLERRLDFSNMDQSRAESLQENTDPSLGILQAHEMDLGSFRASFQNNSNHKHSSNVSDSVLSDAQMAYNSFETSGSKINIDYLLKRLQNQLVLHNTLLDASEKFPKSPSIENLVKQCMKGTEALDGLKQRVAVYKHAKQSVKLPIPKPVLLEIPNIIHSSINCAEELQELSNEIVQMSASLDADFMNRSSITAQSIKDASSRLREIEKIWENMPTPEQESSSLGILSESKMKNTERLLDGLSTSLNTIFDQLNHSLEEVLLTPNTQSLNKLKSNLKECKKLLSDITLNHSLLLDETMPSFVEAQEMDEISLLQNITDELDKSCQSEIEAFLQIWKKPEKEQFLHISKQAIDDLSSLRHETNDMLDKIVASNGHAKPPTPRKQYLTERLNILRGAATTPRPAYTSIIMKDYIDEDDLSAEQEGYVLQEPFSKTDPAKRIVKFADSFEASIQTASKSSQKPDQIQMLMQEMDKFQQNYLNNKQEHTGRHKDMVLIEKKLDNLMAMISEVVNNLRSN</sequence>
<evidence type="ECO:0000313" key="1">
    <source>
        <dbReference type="EnsemblMetazoa" id="AFUN022285-PA"/>
    </source>
</evidence>
<reference evidence="1" key="1">
    <citation type="submission" date="2020-05" db="UniProtKB">
        <authorList>
            <consortium name="EnsemblMetazoa"/>
        </authorList>
    </citation>
    <scope>IDENTIFICATION</scope>
    <source>
        <strain evidence="1">FUMOZ</strain>
    </source>
</reference>
<dbReference type="EnsemblMetazoa" id="AFUN022285-RA">
    <property type="protein sequence ID" value="AFUN022285-PA"/>
    <property type="gene ID" value="AFUN022285"/>
</dbReference>
<accession>A0A4Y0BQN5</accession>
<dbReference type="AlphaFoldDB" id="A0A4Y0BQN5"/>
<organism evidence="1">
    <name type="scientific">Anopheles funestus</name>
    <name type="common">African malaria mosquito</name>
    <dbReference type="NCBI Taxonomy" id="62324"/>
    <lineage>
        <taxon>Eukaryota</taxon>
        <taxon>Metazoa</taxon>
        <taxon>Ecdysozoa</taxon>
        <taxon>Arthropoda</taxon>
        <taxon>Hexapoda</taxon>
        <taxon>Insecta</taxon>
        <taxon>Pterygota</taxon>
        <taxon>Neoptera</taxon>
        <taxon>Endopterygota</taxon>
        <taxon>Diptera</taxon>
        <taxon>Nematocera</taxon>
        <taxon>Culicoidea</taxon>
        <taxon>Culicidae</taxon>
        <taxon>Anophelinae</taxon>
        <taxon>Anopheles</taxon>
    </lineage>
</organism>